<name>G0M9B3_CAEBE</name>
<dbReference type="PANTHER" id="PTHR31379">
    <property type="entry name" value="F-BOX C PROTEIN-RELATED-RELATED"/>
    <property type="match status" value="1"/>
</dbReference>
<dbReference type="EMBL" id="GL379787">
    <property type="protein sequence ID" value="EGT30733.1"/>
    <property type="molecule type" value="Genomic_DNA"/>
</dbReference>
<dbReference type="PANTHER" id="PTHR31379:SF1">
    <property type="entry name" value="F-BOX C PROTEIN-RELATED"/>
    <property type="match status" value="1"/>
</dbReference>
<sequence>MEKKLPFNIGSLKYGPDSITINTTEYKVSVIRHYGGDQTAKIHNDLKNDQSGVFGKNDNFLHGFLRKFKILNTHGIFNNKKSKVKYYKFLEKQIKRETSFRMENPKWKNELARILDLYEGYPRHDTPEHIKDQNKRGGFAHDFDEYGFKIFDSLRAGEPGDEQELNELKREYEKTKQLYVDTEESYILDSTGRDERLANLKTLVEKLHDDLQPYYNRKYSIPLEYTPYIQLSVNGKATEVVKYTKQLHCALRHALRFNRSDPVQIHTLTVNQELRVPPELKFKVRKLCLSGDLFLICDSLKPLIDDSSYPIEEVVVTETSDNGYHHETITTARSLDIWCPMWLPTLLRLQNKVVKIGVSDRLSVGGYIELIESWMNKKMDIGTTWTFDVRFHSTLTRLIDSIPHGNMVGATERYIPLPLTHSAVLHLSYHHKPTLYDKDRWILKMVIENV</sequence>
<dbReference type="AlphaFoldDB" id="G0M9B3"/>
<protein>
    <submittedName>
        <fullName evidence="1">Uncharacterized protein</fullName>
    </submittedName>
</protein>
<dbReference type="InterPro" id="IPR021942">
    <property type="entry name" value="DUF3557"/>
</dbReference>
<dbReference type="Pfam" id="PF12078">
    <property type="entry name" value="DUF3557"/>
    <property type="match status" value="1"/>
</dbReference>
<reference evidence="2" key="1">
    <citation type="submission" date="2011-07" db="EMBL/GenBank/DDBJ databases">
        <authorList>
            <consortium name="Caenorhabditis brenneri Sequencing and Analysis Consortium"/>
            <person name="Wilson R.K."/>
        </authorList>
    </citation>
    <scope>NUCLEOTIDE SEQUENCE [LARGE SCALE GENOMIC DNA]</scope>
    <source>
        <strain evidence="2">PB2801</strain>
    </source>
</reference>
<accession>G0M9B3</accession>
<dbReference type="HOGENOM" id="CLU_608632_0_0_1"/>
<proteinExistence type="predicted"/>
<evidence type="ECO:0000313" key="1">
    <source>
        <dbReference type="EMBL" id="EGT30733.1"/>
    </source>
</evidence>
<evidence type="ECO:0000313" key="2">
    <source>
        <dbReference type="Proteomes" id="UP000008068"/>
    </source>
</evidence>
<dbReference type="InParanoid" id="G0M9B3"/>
<gene>
    <name evidence="1" type="ORF">CAEBREN_02412</name>
</gene>
<dbReference type="FunCoup" id="G0M9B3">
    <property type="interactions" value="1119"/>
</dbReference>
<dbReference type="Proteomes" id="UP000008068">
    <property type="component" value="Unassembled WGS sequence"/>
</dbReference>
<keyword evidence="2" id="KW-1185">Reference proteome</keyword>
<organism evidence="2">
    <name type="scientific">Caenorhabditis brenneri</name>
    <name type="common">Nematode worm</name>
    <dbReference type="NCBI Taxonomy" id="135651"/>
    <lineage>
        <taxon>Eukaryota</taxon>
        <taxon>Metazoa</taxon>
        <taxon>Ecdysozoa</taxon>
        <taxon>Nematoda</taxon>
        <taxon>Chromadorea</taxon>
        <taxon>Rhabditida</taxon>
        <taxon>Rhabditina</taxon>
        <taxon>Rhabditomorpha</taxon>
        <taxon>Rhabditoidea</taxon>
        <taxon>Rhabditidae</taxon>
        <taxon>Peloderinae</taxon>
        <taxon>Caenorhabditis</taxon>
    </lineage>
</organism>